<evidence type="ECO:0000313" key="2">
    <source>
        <dbReference type="EMBL" id="MDR6724271.1"/>
    </source>
</evidence>
<feature type="chain" id="PRO_5042929888" evidence="1">
    <location>
        <begin position="34"/>
        <end position="164"/>
    </location>
</feature>
<evidence type="ECO:0000313" key="3">
    <source>
        <dbReference type="Proteomes" id="UP001254832"/>
    </source>
</evidence>
<dbReference type="AlphaFoldDB" id="A0AAP5H3F5"/>
<keyword evidence="1" id="KW-0732">Signal</keyword>
<proteinExistence type="predicted"/>
<sequence length="164" mass="17702">MLKNNMKNVTKVTLAVALTLPLILAIPNGEIQAASKSPTVESGALTPPPPEVQSIQSNAQLDNIYYANGSVIPGGGLTAKVSINTITYSQMNYIQVDYRLERWTGTAWVTYRSNSVTKSNISALSAESSWTVITGYYYRVVSVHTANDGSTAEKTTHTSPSILF</sequence>
<reference evidence="2" key="1">
    <citation type="submission" date="2023-07" db="EMBL/GenBank/DDBJ databases">
        <title>Sorghum-associated microbial communities from plants grown in Nebraska, USA.</title>
        <authorList>
            <person name="Schachtman D."/>
        </authorList>
    </citation>
    <scope>NUCLEOTIDE SEQUENCE</scope>
    <source>
        <strain evidence="2">BE80</strain>
    </source>
</reference>
<accession>A0AAP5H3F5</accession>
<name>A0AAP5H3F5_PAEAM</name>
<gene>
    <name evidence="2" type="ORF">J2W91_002739</name>
</gene>
<comment type="caution">
    <text evidence="2">The sequence shown here is derived from an EMBL/GenBank/DDBJ whole genome shotgun (WGS) entry which is preliminary data.</text>
</comment>
<dbReference type="EMBL" id="JAVDTR010000007">
    <property type="protein sequence ID" value="MDR6724271.1"/>
    <property type="molecule type" value="Genomic_DNA"/>
</dbReference>
<protein>
    <submittedName>
        <fullName evidence="2">Uncharacterized protein</fullName>
    </submittedName>
</protein>
<evidence type="ECO:0000256" key="1">
    <source>
        <dbReference type="SAM" id="SignalP"/>
    </source>
</evidence>
<dbReference type="Proteomes" id="UP001254832">
    <property type="component" value="Unassembled WGS sequence"/>
</dbReference>
<feature type="signal peptide" evidence="1">
    <location>
        <begin position="1"/>
        <end position="33"/>
    </location>
</feature>
<organism evidence="2 3">
    <name type="scientific">Paenibacillus amylolyticus</name>
    <dbReference type="NCBI Taxonomy" id="1451"/>
    <lineage>
        <taxon>Bacteria</taxon>
        <taxon>Bacillati</taxon>
        <taxon>Bacillota</taxon>
        <taxon>Bacilli</taxon>
        <taxon>Bacillales</taxon>
        <taxon>Paenibacillaceae</taxon>
        <taxon>Paenibacillus</taxon>
    </lineage>
</organism>
<dbReference type="RefSeq" id="WP_056691509.1">
    <property type="nucleotide sequence ID" value="NZ_JAVDTR010000007.1"/>
</dbReference>